<keyword evidence="5" id="KW-0289">Folate biosynthesis</keyword>
<dbReference type="InterPro" id="IPR006157">
    <property type="entry name" value="FolB_dom"/>
</dbReference>
<dbReference type="PANTHER" id="PTHR42844">
    <property type="entry name" value="DIHYDRONEOPTERIN ALDOLASE 1-RELATED"/>
    <property type="match status" value="1"/>
</dbReference>
<dbReference type="OrthoDB" id="5425486at2759"/>
<organism evidence="9 10">
    <name type="scientific">Heliocybe sulcata</name>
    <dbReference type="NCBI Taxonomy" id="5364"/>
    <lineage>
        <taxon>Eukaryota</taxon>
        <taxon>Fungi</taxon>
        <taxon>Dikarya</taxon>
        <taxon>Basidiomycota</taxon>
        <taxon>Agaricomycotina</taxon>
        <taxon>Agaricomycetes</taxon>
        <taxon>Gloeophyllales</taxon>
        <taxon>Gloeophyllaceae</taxon>
        <taxon>Heliocybe</taxon>
    </lineage>
</organism>
<dbReference type="InterPro" id="IPR006156">
    <property type="entry name" value="Dihydroneopterin_aldolase"/>
</dbReference>
<evidence type="ECO:0000256" key="3">
    <source>
        <dbReference type="ARBA" id="ARBA00005708"/>
    </source>
</evidence>
<keyword evidence="6" id="KW-0456">Lyase</keyword>
<feature type="domain" description="Dihydroneopterin aldolase/epimerase" evidence="8">
    <location>
        <begin position="151"/>
        <end position="254"/>
    </location>
</feature>
<dbReference type="GO" id="GO:0005737">
    <property type="term" value="C:cytoplasm"/>
    <property type="evidence" value="ECO:0007669"/>
    <property type="project" value="TreeGrafter"/>
</dbReference>
<keyword evidence="10" id="KW-1185">Reference proteome</keyword>
<evidence type="ECO:0000313" key="9">
    <source>
        <dbReference type="EMBL" id="TFK50617.1"/>
    </source>
</evidence>
<name>A0A5C3MZY6_9AGAM</name>
<dbReference type="InterPro" id="IPR043133">
    <property type="entry name" value="GTP-CH-I_C/QueF"/>
</dbReference>
<evidence type="ECO:0000313" key="10">
    <source>
        <dbReference type="Proteomes" id="UP000305948"/>
    </source>
</evidence>
<feature type="domain" description="Dihydroneopterin aldolase/epimerase" evidence="8">
    <location>
        <begin position="11"/>
        <end position="137"/>
    </location>
</feature>
<dbReference type="GO" id="GO:0046656">
    <property type="term" value="P:folic acid biosynthetic process"/>
    <property type="evidence" value="ECO:0007669"/>
    <property type="project" value="UniProtKB-KW"/>
</dbReference>
<comment type="pathway">
    <text evidence="2">Cofactor biosynthesis; tetrahydrofolate biosynthesis; 2-amino-4-hydroxy-6-hydroxymethyl-7,8-dihydropteridine diphosphate from 7,8-dihydroneopterin triphosphate: step 3/4.</text>
</comment>
<evidence type="ECO:0000256" key="7">
    <source>
        <dbReference type="ARBA" id="ARBA00032903"/>
    </source>
</evidence>
<reference evidence="9 10" key="1">
    <citation type="journal article" date="2019" name="Nat. Ecol. Evol.">
        <title>Megaphylogeny resolves global patterns of mushroom evolution.</title>
        <authorList>
            <person name="Varga T."/>
            <person name="Krizsan K."/>
            <person name="Foldi C."/>
            <person name="Dima B."/>
            <person name="Sanchez-Garcia M."/>
            <person name="Sanchez-Ramirez S."/>
            <person name="Szollosi G.J."/>
            <person name="Szarkandi J.G."/>
            <person name="Papp V."/>
            <person name="Albert L."/>
            <person name="Andreopoulos W."/>
            <person name="Angelini C."/>
            <person name="Antonin V."/>
            <person name="Barry K.W."/>
            <person name="Bougher N.L."/>
            <person name="Buchanan P."/>
            <person name="Buyck B."/>
            <person name="Bense V."/>
            <person name="Catcheside P."/>
            <person name="Chovatia M."/>
            <person name="Cooper J."/>
            <person name="Damon W."/>
            <person name="Desjardin D."/>
            <person name="Finy P."/>
            <person name="Geml J."/>
            <person name="Haridas S."/>
            <person name="Hughes K."/>
            <person name="Justo A."/>
            <person name="Karasinski D."/>
            <person name="Kautmanova I."/>
            <person name="Kiss B."/>
            <person name="Kocsube S."/>
            <person name="Kotiranta H."/>
            <person name="LaButti K.M."/>
            <person name="Lechner B.E."/>
            <person name="Liimatainen K."/>
            <person name="Lipzen A."/>
            <person name="Lukacs Z."/>
            <person name="Mihaltcheva S."/>
            <person name="Morgado L.N."/>
            <person name="Niskanen T."/>
            <person name="Noordeloos M.E."/>
            <person name="Ohm R.A."/>
            <person name="Ortiz-Santana B."/>
            <person name="Ovrebo C."/>
            <person name="Racz N."/>
            <person name="Riley R."/>
            <person name="Savchenko A."/>
            <person name="Shiryaev A."/>
            <person name="Soop K."/>
            <person name="Spirin V."/>
            <person name="Szebenyi C."/>
            <person name="Tomsovsky M."/>
            <person name="Tulloss R.E."/>
            <person name="Uehling J."/>
            <person name="Grigoriev I.V."/>
            <person name="Vagvolgyi C."/>
            <person name="Papp T."/>
            <person name="Martin F.M."/>
            <person name="Miettinen O."/>
            <person name="Hibbett D.S."/>
            <person name="Nagy L.G."/>
        </authorList>
    </citation>
    <scope>NUCLEOTIDE SEQUENCE [LARGE SCALE GENOMIC DNA]</scope>
    <source>
        <strain evidence="9 10">OMC1185</strain>
    </source>
</reference>
<sequence length="267" mass="29071">MGTHAEARDIISVKSLSLSGNIGPDCWGRSAPQPLRMDIEIVMAPLSLEKAGHSDDVNDTINYGSVSKNVLRIFSLGQVAFPCGMFTAATLATTAVSEVVKKSRHNQVQEYHIALEAPKAILLADGLRLSVLTRVTRSGPKAGEVVQDVWWSVKDLRLAVIIGVNPAERLAKQPVIINIEIYQKPRALKSDWATVVPDVIKALEASEYLTLEKFVMEALRVVCLSSECVDTATVRAQKPSAITLAHSSCVEITRSRQHFLDAQSTDA</sequence>
<dbReference type="EC" id="4.1.2.25" evidence="4"/>
<dbReference type="SMART" id="SM00905">
    <property type="entry name" value="FolB"/>
    <property type="match status" value="2"/>
</dbReference>
<comment type="catalytic activity">
    <reaction evidence="1">
        <text>7,8-dihydroneopterin = 6-hydroxymethyl-7,8-dihydropterin + glycolaldehyde</text>
        <dbReference type="Rhea" id="RHEA:10540"/>
        <dbReference type="ChEBI" id="CHEBI:17001"/>
        <dbReference type="ChEBI" id="CHEBI:17071"/>
        <dbReference type="ChEBI" id="CHEBI:44841"/>
        <dbReference type="EC" id="4.1.2.25"/>
    </reaction>
</comment>
<gene>
    <name evidence="9" type="ORF">OE88DRAFT_1661129</name>
</gene>
<evidence type="ECO:0000259" key="8">
    <source>
        <dbReference type="SMART" id="SM00905"/>
    </source>
</evidence>
<evidence type="ECO:0000256" key="1">
    <source>
        <dbReference type="ARBA" id="ARBA00001353"/>
    </source>
</evidence>
<dbReference type="EMBL" id="ML213513">
    <property type="protein sequence ID" value="TFK50617.1"/>
    <property type="molecule type" value="Genomic_DNA"/>
</dbReference>
<evidence type="ECO:0000256" key="5">
    <source>
        <dbReference type="ARBA" id="ARBA00022909"/>
    </source>
</evidence>
<dbReference type="NCBIfam" id="TIGR00526">
    <property type="entry name" value="folB_dom"/>
    <property type="match status" value="2"/>
</dbReference>
<evidence type="ECO:0000256" key="2">
    <source>
        <dbReference type="ARBA" id="ARBA00005013"/>
    </source>
</evidence>
<protein>
    <recommendedName>
        <fullName evidence="4">dihydroneopterin aldolase</fullName>
        <ecNumber evidence="4">4.1.2.25</ecNumber>
    </recommendedName>
    <alternativeName>
        <fullName evidence="7">7,8-dihydroneopterin aldolase</fullName>
    </alternativeName>
</protein>
<dbReference type="SUPFAM" id="SSF55620">
    <property type="entry name" value="Tetrahydrobiopterin biosynthesis enzymes-like"/>
    <property type="match status" value="2"/>
</dbReference>
<proteinExistence type="inferred from homology"/>
<dbReference type="STRING" id="5364.A0A5C3MZY6"/>
<dbReference type="Proteomes" id="UP000305948">
    <property type="component" value="Unassembled WGS sequence"/>
</dbReference>
<dbReference type="GO" id="GO:0004150">
    <property type="term" value="F:dihydroneopterin aldolase activity"/>
    <property type="evidence" value="ECO:0007669"/>
    <property type="project" value="UniProtKB-EC"/>
</dbReference>
<accession>A0A5C3MZY6</accession>
<evidence type="ECO:0000256" key="6">
    <source>
        <dbReference type="ARBA" id="ARBA00023239"/>
    </source>
</evidence>
<comment type="similarity">
    <text evidence="3">Belongs to the DHNA family.</text>
</comment>
<dbReference type="PANTHER" id="PTHR42844:SF1">
    <property type="entry name" value="DIHYDRONEOPTERIN ALDOLASE 1-RELATED"/>
    <property type="match status" value="1"/>
</dbReference>
<dbReference type="Pfam" id="PF02152">
    <property type="entry name" value="FolB"/>
    <property type="match status" value="2"/>
</dbReference>
<dbReference type="Gene3D" id="3.30.1130.10">
    <property type="match status" value="2"/>
</dbReference>
<evidence type="ECO:0000256" key="4">
    <source>
        <dbReference type="ARBA" id="ARBA00013043"/>
    </source>
</evidence>
<dbReference type="AlphaFoldDB" id="A0A5C3MZY6"/>